<evidence type="ECO:0000256" key="5">
    <source>
        <dbReference type="SAM" id="MobiDB-lite"/>
    </source>
</evidence>
<dbReference type="InterPro" id="IPR022043">
    <property type="entry name" value="CAF1A_DD"/>
</dbReference>
<feature type="region of interest" description="Disordered" evidence="5">
    <location>
        <begin position="1"/>
        <end position="189"/>
    </location>
</feature>
<feature type="region of interest" description="Disordered" evidence="5">
    <location>
        <begin position="541"/>
        <end position="560"/>
    </location>
</feature>
<evidence type="ECO:0000256" key="2">
    <source>
        <dbReference type="ARBA" id="ARBA00022763"/>
    </source>
</evidence>
<protein>
    <recommendedName>
        <fullName evidence="10">Chromatin assembly factor 1 subunit A</fullName>
    </recommendedName>
</protein>
<evidence type="ECO:0000256" key="4">
    <source>
        <dbReference type="ARBA" id="ARBA00023242"/>
    </source>
</evidence>
<dbReference type="GO" id="GO:0006281">
    <property type="term" value="P:DNA repair"/>
    <property type="evidence" value="ECO:0007669"/>
    <property type="project" value="UniProtKB-KW"/>
</dbReference>
<feature type="compositionally biased region" description="Acidic residues" evidence="5">
    <location>
        <begin position="391"/>
        <end position="433"/>
    </location>
</feature>
<keyword evidence="2" id="KW-0227">DNA damage</keyword>
<comment type="subcellular location">
    <subcellularLocation>
        <location evidence="1">Nucleus</location>
    </subcellularLocation>
</comment>
<feature type="domain" description="Chromatin assembly factor 1 subunit Cac1-like C-terminal" evidence="7">
    <location>
        <begin position="569"/>
        <end position="623"/>
    </location>
</feature>
<evidence type="ECO:0008006" key="10">
    <source>
        <dbReference type="Google" id="ProtNLM"/>
    </source>
</evidence>
<organism evidence="8 9">
    <name type="scientific">Melanomma pulvis-pyrius CBS 109.77</name>
    <dbReference type="NCBI Taxonomy" id="1314802"/>
    <lineage>
        <taxon>Eukaryota</taxon>
        <taxon>Fungi</taxon>
        <taxon>Dikarya</taxon>
        <taxon>Ascomycota</taxon>
        <taxon>Pezizomycotina</taxon>
        <taxon>Dothideomycetes</taxon>
        <taxon>Pleosporomycetidae</taxon>
        <taxon>Pleosporales</taxon>
        <taxon>Melanommataceae</taxon>
        <taxon>Melanomma</taxon>
    </lineage>
</organism>
<feature type="compositionally biased region" description="Polar residues" evidence="5">
    <location>
        <begin position="35"/>
        <end position="48"/>
    </location>
</feature>
<keyword evidence="4" id="KW-0539">Nucleus</keyword>
<feature type="domain" description="Chromatin assembly factor 1 subunit A dimerization" evidence="6">
    <location>
        <begin position="349"/>
        <end position="423"/>
    </location>
</feature>
<feature type="compositionally biased region" description="Polar residues" evidence="5">
    <location>
        <begin position="541"/>
        <end position="552"/>
    </location>
</feature>
<dbReference type="InterPro" id="IPR048800">
    <property type="entry name" value="Cac1-like_C"/>
</dbReference>
<dbReference type="AlphaFoldDB" id="A0A6A6X0G5"/>
<dbReference type="Proteomes" id="UP000799757">
    <property type="component" value="Unassembled WGS sequence"/>
</dbReference>
<keyword evidence="9" id="KW-1185">Reference proteome</keyword>
<dbReference type="OrthoDB" id="79480at2759"/>
<dbReference type="PANTHER" id="PTHR15272:SF0">
    <property type="entry name" value="CHROMATIN ASSEMBLY FACTOR 1 SUBUNIT A"/>
    <property type="match status" value="1"/>
</dbReference>
<feature type="compositionally biased region" description="Low complexity" evidence="5">
    <location>
        <begin position="54"/>
        <end position="71"/>
    </location>
</feature>
<dbReference type="GO" id="GO:0005634">
    <property type="term" value="C:nucleus"/>
    <property type="evidence" value="ECO:0007669"/>
    <property type="project" value="UniProtKB-SubCell"/>
</dbReference>
<feature type="region of interest" description="Disordered" evidence="5">
    <location>
        <begin position="389"/>
        <end position="433"/>
    </location>
</feature>
<reference evidence="8" key="1">
    <citation type="journal article" date="2020" name="Stud. Mycol.">
        <title>101 Dothideomycetes genomes: a test case for predicting lifestyles and emergence of pathogens.</title>
        <authorList>
            <person name="Haridas S."/>
            <person name="Albert R."/>
            <person name="Binder M."/>
            <person name="Bloem J."/>
            <person name="Labutti K."/>
            <person name="Salamov A."/>
            <person name="Andreopoulos B."/>
            <person name="Baker S."/>
            <person name="Barry K."/>
            <person name="Bills G."/>
            <person name="Bluhm B."/>
            <person name="Cannon C."/>
            <person name="Castanera R."/>
            <person name="Culley D."/>
            <person name="Daum C."/>
            <person name="Ezra D."/>
            <person name="Gonzalez J."/>
            <person name="Henrissat B."/>
            <person name="Kuo A."/>
            <person name="Liang C."/>
            <person name="Lipzen A."/>
            <person name="Lutzoni F."/>
            <person name="Magnuson J."/>
            <person name="Mondo S."/>
            <person name="Nolan M."/>
            <person name="Ohm R."/>
            <person name="Pangilinan J."/>
            <person name="Park H.-J."/>
            <person name="Ramirez L."/>
            <person name="Alfaro M."/>
            <person name="Sun H."/>
            <person name="Tritt A."/>
            <person name="Yoshinaga Y."/>
            <person name="Zwiers L.-H."/>
            <person name="Turgeon B."/>
            <person name="Goodwin S."/>
            <person name="Spatafora J."/>
            <person name="Crous P."/>
            <person name="Grigoriev I."/>
        </authorList>
    </citation>
    <scope>NUCLEOTIDE SEQUENCE</scope>
    <source>
        <strain evidence="8">CBS 109.77</strain>
    </source>
</reference>
<proteinExistence type="predicted"/>
<evidence type="ECO:0000259" key="7">
    <source>
        <dbReference type="Pfam" id="PF21796"/>
    </source>
</evidence>
<dbReference type="GO" id="GO:0033186">
    <property type="term" value="C:CAF-1 complex"/>
    <property type="evidence" value="ECO:0007669"/>
    <property type="project" value="TreeGrafter"/>
</dbReference>
<evidence type="ECO:0000256" key="1">
    <source>
        <dbReference type="ARBA" id="ARBA00004123"/>
    </source>
</evidence>
<evidence type="ECO:0000259" key="6">
    <source>
        <dbReference type="Pfam" id="PF12253"/>
    </source>
</evidence>
<name>A0A6A6X0G5_9PLEO</name>
<sequence length="624" mass="69145">MDDSPQVALTAPQKRSLEDDFDAPVSTPDNAAPSGASTPLTVLSTMASPSPMKVATSRASTSGSSNNSVAGDALAQTLGAATSSGGQPPAKRRKITTREKEEKRLEKEAKEKVKAEKKAQKELEDKLKVEQRAQKDEEKRVKDEERRKKNEEKEEKKKAKEFELQRKEEEKRKKERSQPRLNAFFVKPKPSTDSLGNGLVAAIQNPVPDPISLAPSILLPATNSAPVSPQKIALKKAQNDYDRYFLPFSLPSHAILAPHNRFMTDPVKMATACSRLDQLISGTQASTEPITLESFRSSFRPCGPRGLKTVPIVEIVELVNGSSDKPIDLTSDSNASQDPLDLLQQIPMKYLHFPRDVRPPYYGTYTKAHTQLEELKLARNPFSRTLRETNYDYDSEAEWEEPEEGEDLDSECDDDLDEEGEDDMDGFLDDDEDPQLKRRHISGDLQPISTGLCWEDVRGVSRLNDGSGAISTEFKEFKMGFLLEPHPRSIDPLSTAYWAPDPTPATRTLATTSKEIAGNGSMNPPRFPLMQRPVNGMLNTLNPSSDKASSPLSKPAKPAKRQIPTELIPAFKTEVEGSDLTKLALVEHLKKRFPKLPKDAINNTLSTVAARVGAKEVDKRWVLV</sequence>
<evidence type="ECO:0000256" key="3">
    <source>
        <dbReference type="ARBA" id="ARBA00023204"/>
    </source>
</evidence>
<dbReference type="Pfam" id="PF21796">
    <property type="entry name" value="Cac1_C"/>
    <property type="match status" value="1"/>
</dbReference>
<gene>
    <name evidence="8" type="ORF">K505DRAFT_312665</name>
</gene>
<evidence type="ECO:0000313" key="8">
    <source>
        <dbReference type="EMBL" id="KAF2789688.1"/>
    </source>
</evidence>
<feature type="compositionally biased region" description="Basic and acidic residues" evidence="5">
    <location>
        <begin position="96"/>
        <end position="178"/>
    </location>
</feature>
<dbReference type="PANTHER" id="PTHR15272">
    <property type="entry name" value="CHROMATIN ASSEMBLY FACTOR 1 SUBUNIT A CAF-1 SUBUNIT A"/>
    <property type="match status" value="1"/>
</dbReference>
<dbReference type="EMBL" id="MU002120">
    <property type="protein sequence ID" value="KAF2789688.1"/>
    <property type="molecule type" value="Genomic_DNA"/>
</dbReference>
<evidence type="ECO:0000313" key="9">
    <source>
        <dbReference type="Proteomes" id="UP000799757"/>
    </source>
</evidence>
<accession>A0A6A6X0G5</accession>
<dbReference type="GO" id="GO:0006334">
    <property type="term" value="P:nucleosome assembly"/>
    <property type="evidence" value="ECO:0007669"/>
    <property type="project" value="TreeGrafter"/>
</dbReference>
<keyword evidence="3" id="KW-0234">DNA repair</keyword>
<dbReference type="Pfam" id="PF12253">
    <property type="entry name" value="CAF1A_dimeriz"/>
    <property type="match status" value="1"/>
</dbReference>